<reference evidence="1 2" key="1">
    <citation type="submission" date="2022-01" db="EMBL/GenBank/DDBJ databases">
        <authorList>
            <person name="Xiong W."/>
            <person name="Schranz E."/>
        </authorList>
    </citation>
    <scope>NUCLEOTIDE SEQUENCE [LARGE SCALE GENOMIC DNA]</scope>
</reference>
<protein>
    <submittedName>
        <fullName evidence="1">Uncharacterized protein</fullName>
    </submittedName>
</protein>
<gene>
    <name evidence="1" type="ORF">LVIROSA_LOCUS16159</name>
</gene>
<evidence type="ECO:0000313" key="1">
    <source>
        <dbReference type="EMBL" id="CAH1429290.1"/>
    </source>
</evidence>
<proteinExistence type="predicted"/>
<sequence length="101" mass="10795">MAVSNGLLVFGSAQDGAADGYGLLRFPGEDGRRQEDAEMLADQHTEPREPVQVDAVLDGSQVEDGGGGKGDILDSRKTRDMADLDVGGGQWLIYREKAKNC</sequence>
<comment type="caution">
    <text evidence="1">The sequence shown here is derived from an EMBL/GenBank/DDBJ whole genome shotgun (WGS) entry which is preliminary data.</text>
</comment>
<dbReference type="Proteomes" id="UP001157418">
    <property type="component" value="Unassembled WGS sequence"/>
</dbReference>
<evidence type="ECO:0000313" key="2">
    <source>
        <dbReference type="Proteomes" id="UP001157418"/>
    </source>
</evidence>
<accession>A0AAU9MSA6</accession>
<organism evidence="1 2">
    <name type="scientific">Lactuca virosa</name>
    <dbReference type="NCBI Taxonomy" id="75947"/>
    <lineage>
        <taxon>Eukaryota</taxon>
        <taxon>Viridiplantae</taxon>
        <taxon>Streptophyta</taxon>
        <taxon>Embryophyta</taxon>
        <taxon>Tracheophyta</taxon>
        <taxon>Spermatophyta</taxon>
        <taxon>Magnoliopsida</taxon>
        <taxon>eudicotyledons</taxon>
        <taxon>Gunneridae</taxon>
        <taxon>Pentapetalae</taxon>
        <taxon>asterids</taxon>
        <taxon>campanulids</taxon>
        <taxon>Asterales</taxon>
        <taxon>Asteraceae</taxon>
        <taxon>Cichorioideae</taxon>
        <taxon>Cichorieae</taxon>
        <taxon>Lactucinae</taxon>
        <taxon>Lactuca</taxon>
    </lineage>
</organism>
<dbReference type="EMBL" id="CAKMRJ010002642">
    <property type="protein sequence ID" value="CAH1429290.1"/>
    <property type="molecule type" value="Genomic_DNA"/>
</dbReference>
<name>A0AAU9MSA6_9ASTR</name>
<keyword evidence="2" id="KW-1185">Reference proteome</keyword>
<dbReference type="AlphaFoldDB" id="A0AAU9MSA6"/>